<keyword evidence="4" id="KW-1185">Reference proteome</keyword>
<accession>A0A518RIN8</accession>
<evidence type="ECO:0000259" key="2">
    <source>
        <dbReference type="Pfam" id="PF13462"/>
    </source>
</evidence>
<dbReference type="Proteomes" id="UP000318055">
    <property type="component" value="Chromosome"/>
</dbReference>
<sequence length="249" mass="25716">MKRIAIGLVSALALALASCGGGEEVGNGTAPAPAASPAAGAAAPAGTQWVDTVVKTPEGGFRMGNPDAPIKLIEYGSRTCGHCAAFAVAAMEPIKPYIASGKVSFEFRDFLLNEIDVGAALLGQCGGPGPFFPIMDQMYEQQSALLSSGPKQGDPSLEQAQSMTPQQRIAFAAEKFGYLAFVQQRGIPEAQARQCLADTAATEALVKANEAAVKQYSIPGTPTFILNGKVLENTGTWPQVEAALKSAGA</sequence>
<keyword evidence="1" id="KW-0732">Signal</keyword>
<dbReference type="PROSITE" id="PS51257">
    <property type="entry name" value="PROKAR_LIPOPROTEIN"/>
    <property type="match status" value="1"/>
</dbReference>
<dbReference type="EMBL" id="CP042239">
    <property type="protein sequence ID" value="QDX27291.1"/>
    <property type="molecule type" value="Genomic_DNA"/>
</dbReference>
<reference evidence="3 4" key="1">
    <citation type="submission" date="2019-07" db="EMBL/GenBank/DDBJ databases">
        <title>Sphingomonas alkalisoli sp. nov., isolated from rhizosphere soil of Suaedae salsa.</title>
        <authorList>
            <person name="Zhang H."/>
            <person name="Xu L."/>
            <person name="Zhang J.-X."/>
            <person name="Sun J.-Q."/>
        </authorList>
    </citation>
    <scope>NUCLEOTIDE SEQUENCE [LARGE SCALE GENOMIC DNA]</scope>
    <source>
        <strain evidence="3 4">XS-10</strain>
    </source>
</reference>
<organism evidence="3 4">
    <name type="scientific">Sphingomonas suaedae</name>
    <dbReference type="NCBI Taxonomy" id="2599297"/>
    <lineage>
        <taxon>Bacteria</taxon>
        <taxon>Pseudomonadati</taxon>
        <taxon>Pseudomonadota</taxon>
        <taxon>Alphaproteobacteria</taxon>
        <taxon>Sphingomonadales</taxon>
        <taxon>Sphingomonadaceae</taxon>
        <taxon>Sphingomonas</taxon>
    </lineage>
</organism>
<dbReference type="Gene3D" id="1.10.40.110">
    <property type="match status" value="1"/>
</dbReference>
<protein>
    <submittedName>
        <fullName evidence="3">DsbA family protein</fullName>
    </submittedName>
</protein>
<dbReference type="SUPFAM" id="SSF52833">
    <property type="entry name" value="Thioredoxin-like"/>
    <property type="match status" value="1"/>
</dbReference>
<dbReference type="RefSeq" id="WP_145848713.1">
    <property type="nucleotide sequence ID" value="NZ_CP042239.1"/>
</dbReference>
<dbReference type="InterPro" id="IPR036249">
    <property type="entry name" value="Thioredoxin-like_sf"/>
</dbReference>
<evidence type="ECO:0000313" key="3">
    <source>
        <dbReference type="EMBL" id="QDX27291.1"/>
    </source>
</evidence>
<dbReference type="AlphaFoldDB" id="A0A518RIN8"/>
<dbReference type="KEGG" id="ssua:FPZ54_15620"/>
<dbReference type="Pfam" id="PF13462">
    <property type="entry name" value="Thioredoxin_4"/>
    <property type="match status" value="1"/>
</dbReference>
<name>A0A518RIN8_9SPHN</name>
<evidence type="ECO:0000256" key="1">
    <source>
        <dbReference type="SAM" id="SignalP"/>
    </source>
</evidence>
<dbReference type="Gene3D" id="3.40.30.10">
    <property type="entry name" value="Glutaredoxin"/>
    <property type="match status" value="1"/>
</dbReference>
<dbReference type="OrthoDB" id="8478320at2"/>
<feature type="domain" description="Thioredoxin-like fold" evidence="2">
    <location>
        <begin position="59"/>
        <end position="245"/>
    </location>
</feature>
<feature type="signal peptide" evidence="1">
    <location>
        <begin position="1"/>
        <end position="20"/>
    </location>
</feature>
<evidence type="ECO:0000313" key="4">
    <source>
        <dbReference type="Proteomes" id="UP000318055"/>
    </source>
</evidence>
<feature type="chain" id="PRO_5022066011" evidence="1">
    <location>
        <begin position="21"/>
        <end position="249"/>
    </location>
</feature>
<gene>
    <name evidence="3" type="ORF">FPZ54_15620</name>
</gene>
<dbReference type="InterPro" id="IPR012336">
    <property type="entry name" value="Thioredoxin-like_fold"/>
</dbReference>
<proteinExistence type="predicted"/>